<evidence type="ECO:0000313" key="2">
    <source>
        <dbReference type="Proteomes" id="UP000242254"/>
    </source>
</evidence>
<sequence>MVSKITAFSGFTTYKTIHIFQLANDNNHFNSTHLNTLRSSITSVYRALHPNEKPSAAQPLIQDFFRSKKKIRSNNPIYSATFNLGNRHDNNFYKRAWADSANLYNLQLKTIALLCLVMMAWSNPDIGRLQTSDIRIGLQHSPVDPSRSCHIRSRYGAN</sequence>
<dbReference type="Proteomes" id="UP000242254">
    <property type="component" value="Unassembled WGS sequence"/>
</dbReference>
<name>A0A2G4SHU1_RHIZD</name>
<dbReference type="AlphaFoldDB" id="A0A2G4SHU1"/>
<proteinExistence type="predicted"/>
<dbReference type="EMBL" id="KZ303866">
    <property type="protein sequence ID" value="PHZ08309.1"/>
    <property type="molecule type" value="Genomic_DNA"/>
</dbReference>
<reference evidence="1 2" key="1">
    <citation type="journal article" date="2016" name="Proc. Natl. Acad. Sci. U.S.A.">
        <title>Lipid metabolic changes in an early divergent fungus govern the establishment of a mutualistic symbiosis with endobacteria.</title>
        <authorList>
            <person name="Lastovetsky O.A."/>
            <person name="Gaspar M.L."/>
            <person name="Mondo S.J."/>
            <person name="LaButti K.M."/>
            <person name="Sandor L."/>
            <person name="Grigoriev I.V."/>
            <person name="Henry S.A."/>
            <person name="Pawlowska T.E."/>
        </authorList>
    </citation>
    <scope>NUCLEOTIDE SEQUENCE [LARGE SCALE GENOMIC DNA]</scope>
    <source>
        <strain evidence="1 2">ATCC 52813</strain>
    </source>
</reference>
<keyword evidence="2" id="KW-1185">Reference proteome</keyword>
<accession>A0A2G4SHU1</accession>
<protein>
    <submittedName>
        <fullName evidence="1">Uncharacterized protein</fullName>
    </submittedName>
</protein>
<organism evidence="1 2">
    <name type="scientific">Rhizopus microsporus ATCC 52813</name>
    <dbReference type="NCBI Taxonomy" id="1340429"/>
    <lineage>
        <taxon>Eukaryota</taxon>
        <taxon>Fungi</taxon>
        <taxon>Fungi incertae sedis</taxon>
        <taxon>Mucoromycota</taxon>
        <taxon>Mucoromycotina</taxon>
        <taxon>Mucoromycetes</taxon>
        <taxon>Mucorales</taxon>
        <taxon>Mucorineae</taxon>
        <taxon>Rhizopodaceae</taxon>
        <taxon>Rhizopus</taxon>
    </lineage>
</organism>
<dbReference type="GeneID" id="35440643"/>
<gene>
    <name evidence="1" type="ORF">RHIMIDRAFT_241823</name>
</gene>
<dbReference type="STRING" id="1340429.A0A2G4SHU1"/>
<dbReference type="RefSeq" id="XP_023462017.1">
    <property type="nucleotide sequence ID" value="XM_023609653.1"/>
</dbReference>
<evidence type="ECO:0000313" key="1">
    <source>
        <dbReference type="EMBL" id="PHZ08309.1"/>
    </source>
</evidence>